<keyword evidence="5" id="KW-0175">Coiled coil</keyword>
<feature type="domain" description="RING-type" evidence="6">
    <location>
        <begin position="12"/>
        <end position="54"/>
    </location>
</feature>
<evidence type="ECO:0000259" key="6">
    <source>
        <dbReference type="PROSITE" id="PS50089"/>
    </source>
</evidence>
<keyword evidence="1" id="KW-0479">Metal-binding</keyword>
<dbReference type="AlphaFoldDB" id="A0A8H6MX25"/>
<sequence length="243" mass="27539">MEQSVRCNIRACRRNVGEQALVTTCSHIFCVECAEKHGLSGPGSEARKICPACNGHLQSPDDAVVANLNLSEGYKTSVLSGLSPSVIMECTGRALSFWAYQANQEEIFQHYVIKTLTEKIRILNQQFQKTIDDANTEIESLRDKLRAQNADYDNLRRKYEELGLSYKDKCRRFAQLQELHNKVKRKAELVQMEAAASDTVDSSFQQAWLLPARRPVFRTKRYARALRAPGEPAPCWSQKVLCV</sequence>
<keyword evidence="8" id="KW-1185">Reference proteome</keyword>
<dbReference type="PROSITE" id="PS50089">
    <property type="entry name" value="ZF_RING_2"/>
    <property type="match status" value="1"/>
</dbReference>
<organism evidence="7 8">
    <name type="scientific">Colletotrichum plurivorum</name>
    <dbReference type="NCBI Taxonomy" id="2175906"/>
    <lineage>
        <taxon>Eukaryota</taxon>
        <taxon>Fungi</taxon>
        <taxon>Dikarya</taxon>
        <taxon>Ascomycota</taxon>
        <taxon>Pezizomycotina</taxon>
        <taxon>Sordariomycetes</taxon>
        <taxon>Hypocreomycetidae</taxon>
        <taxon>Glomerellales</taxon>
        <taxon>Glomerellaceae</taxon>
        <taxon>Colletotrichum</taxon>
        <taxon>Colletotrichum orchidearum species complex</taxon>
    </lineage>
</organism>
<feature type="coiled-coil region" evidence="5">
    <location>
        <begin position="113"/>
        <end position="165"/>
    </location>
</feature>
<evidence type="ECO:0000256" key="3">
    <source>
        <dbReference type="ARBA" id="ARBA00022833"/>
    </source>
</evidence>
<dbReference type="InterPro" id="IPR017907">
    <property type="entry name" value="Znf_RING_CS"/>
</dbReference>
<keyword evidence="3" id="KW-0862">Zinc</keyword>
<dbReference type="PANTHER" id="PTHR14305">
    <property type="entry name" value="E3 UBIQUITIN-PROTEIN LIGASE CCNB1IP1"/>
    <property type="match status" value="1"/>
</dbReference>
<dbReference type="GO" id="GO:0000795">
    <property type="term" value="C:synaptonemal complex"/>
    <property type="evidence" value="ECO:0007669"/>
    <property type="project" value="InterPro"/>
</dbReference>
<protein>
    <submittedName>
        <fullName evidence="7">E3 ubiquitin-protein ligase CCNB1IP1</fullName>
    </submittedName>
</protein>
<dbReference type="InterPro" id="IPR013083">
    <property type="entry name" value="Znf_RING/FYVE/PHD"/>
</dbReference>
<dbReference type="PROSITE" id="PS00518">
    <property type="entry name" value="ZF_RING_1"/>
    <property type="match status" value="1"/>
</dbReference>
<evidence type="ECO:0000313" key="7">
    <source>
        <dbReference type="EMBL" id="KAF6811381.1"/>
    </source>
</evidence>
<dbReference type="SUPFAM" id="SSF57850">
    <property type="entry name" value="RING/U-box"/>
    <property type="match status" value="1"/>
</dbReference>
<reference evidence="7" key="1">
    <citation type="journal article" date="2020" name="Phytopathology">
        <title>Genome Sequence Resources of Colletotrichum truncatum, C. plurivorum, C. musicola, and C. sojae: Four Species Pathogenic to Soybean (Glycine max).</title>
        <authorList>
            <person name="Rogerio F."/>
            <person name="Boufleur T.R."/>
            <person name="Ciampi-Guillardi M."/>
            <person name="Sukno S.A."/>
            <person name="Thon M.R."/>
            <person name="Massola Junior N.S."/>
            <person name="Baroncelli R."/>
        </authorList>
    </citation>
    <scope>NUCLEOTIDE SEQUENCE</scope>
    <source>
        <strain evidence="7">LFN00145</strain>
    </source>
</reference>
<proteinExistence type="predicted"/>
<comment type="caution">
    <text evidence="7">The sequence shown here is derived from an EMBL/GenBank/DDBJ whole genome shotgun (WGS) entry which is preliminary data.</text>
</comment>
<dbReference type="InterPro" id="IPR042448">
    <property type="entry name" value="CCNB1IP1"/>
</dbReference>
<dbReference type="Proteomes" id="UP000654918">
    <property type="component" value="Unassembled WGS sequence"/>
</dbReference>
<dbReference type="GO" id="GO:0007131">
    <property type="term" value="P:reciprocal meiotic recombination"/>
    <property type="evidence" value="ECO:0007669"/>
    <property type="project" value="InterPro"/>
</dbReference>
<dbReference type="PANTHER" id="PTHR14305:SF0">
    <property type="entry name" value="E3 UBIQUITIN-PROTEIN LIGASE CCNB1IP1"/>
    <property type="match status" value="1"/>
</dbReference>
<gene>
    <name evidence="7" type="ORF">CPLU01_15125</name>
</gene>
<keyword evidence="2 4" id="KW-0863">Zinc-finger</keyword>
<dbReference type="EMBL" id="WIGO01000466">
    <property type="protein sequence ID" value="KAF6811381.1"/>
    <property type="molecule type" value="Genomic_DNA"/>
</dbReference>
<dbReference type="Pfam" id="PF14634">
    <property type="entry name" value="zf-RING_5"/>
    <property type="match status" value="1"/>
</dbReference>
<evidence type="ECO:0000256" key="4">
    <source>
        <dbReference type="PROSITE-ProRule" id="PRU00175"/>
    </source>
</evidence>
<dbReference type="GO" id="GO:0008270">
    <property type="term" value="F:zinc ion binding"/>
    <property type="evidence" value="ECO:0007669"/>
    <property type="project" value="UniProtKB-KW"/>
</dbReference>
<evidence type="ECO:0000256" key="1">
    <source>
        <dbReference type="ARBA" id="ARBA00022723"/>
    </source>
</evidence>
<evidence type="ECO:0000256" key="5">
    <source>
        <dbReference type="SAM" id="Coils"/>
    </source>
</evidence>
<evidence type="ECO:0000313" key="8">
    <source>
        <dbReference type="Proteomes" id="UP000654918"/>
    </source>
</evidence>
<dbReference type="InterPro" id="IPR001841">
    <property type="entry name" value="Znf_RING"/>
</dbReference>
<accession>A0A8H6MX25</accession>
<dbReference type="Gene3D" id="3.30.40.10">
    <property type="entry name" value="Zinc/RING finger domain, C3HC4 (zinc finger)"/>
    <property type="match status" value="1"/>
</dbReference>
<evidence type="ECO:0000256" key="2">
    <source>
        <dbReference type="ARBA" id="ARBA00022771"/>
    </source>
</evidence>
<dbReference type="GO" id="GO:0061630">
    <property type="term" value="F:ubiquitin protein ligase activity"/>
    <property type="evidence" value="ECO:0007669"/>
    <property type="project" value="InterPro"/>
</dbReference>
<name>A0A8H6MX25_9PEZI</name>